<protein>
    <recommendedName>
        <fullName evidence="4">G protein-coupled receptor</fullName>
    </recommendedName>
</protein>
<dbReference type="PANTHER" id="PTHR45830:SF15">
    <property type="entry name" value="SERPENTINE RECEPTOR, CLASS I"/>
    <property type="match status" value="1"/>
</dbReference>
<feature type="transmembrane region" description="Helical" evidence="1">
    <location>
        <begin position="97"/>
        <end position="122"/>
    </location>
</feature>
<reference evidence="2" key="1">
    <citation type="submission" date="2023-10" db="EMBL/GenBank/DDBJ databases">
        <title>Genome assembly of Pristionchus species.</title>
        <authorList>
            <person name="Yoshida K."/>
            <person name="Sommer R.J."/>
        </authorList>
    </citation>
    <scope>NUCLEOTIDE SEQUENCE</scope>
    <source>
        <strain evidence="2">RS0144</strain>
    </source>
</reference>
<evidence type="ECO:0008006" key="4">
    <source>
        <dbReference type="Google" id="ProtNLM"/>
    </source>
</evidence>
<dbReference type="AlphaFoldDB" id="A0AAV5S6Y6"/>
<accession>A0AAV5S6Y6</accession>
<evidence type="ECO:0000256" key="1">
    <source>
        <dbReference type="SAM" id="Phobius"/>
    </source>
</evidence>
<feature type="transmembrane region" description="Helical" evidence="1">
    <location>
        <begin position="31"/>
        <end position="56"/>
    </location>
</feature>
<keyword evidence="1" id="KW-0812">Transmembrane</keyword>
<name>A0AAV5S6Y6_9BILA</name>
<organism evidence="2 3">
    <name type="scientific">Pristionchus entomophagus</name>
    <dbReference type="NCBI Taxonomy" id="358040"/>
    <lineage>
        <taxon>Eukaryota</taxon>
        <taxon>Metazoa</taxon>
        <taxon>Ecdysozoa</taxon>
        <taxon>Nematoda</taxon>
        <taxon>Chromadorea</taxon>
        <taxon>Rhabditida</taxon>
        <taxon>Rhabditina</taxon>
        <taxon>Diplogasteromorpha</taxon>
        <taxon>Diplogasteroidea</taxon>
        <taxon>Neodiplogasteridae</taxon>
        <taxon>Pristionchus</taxon>
    </lineage>
</organism>
<keyword evidence="3" id="KW-1185">Reference proteome</keyword>
<gene>
    <name evidence="2" type="ORF">PENTCL1PPCAC_164</name>
</gene>
<feature type="transmembrane region" description="Helical" evidence="1">
    <location>
        <begin position="260"/>
        <end position="282"/>
    </location>
</feature>
<comment type="caution">
    <text evidence="2">The sequence shown here is derived from an EMBL/GenBank/DDBJ whole genome shotgun (WGS) entry which is preliminary data.</text>
</comment>
<dbReference type="Proteomes" id="UP001432027">
    <property type="component" value="Unassembled WGS sequence"/>
</dbReference>
<keyword evidence="1" id="KW-0472">Membrane</keyword>
<evidence type="ECO:0000313" key="2">
    <source>
        <dbReference type="EMBL" id="GMS77989.1"/>
    </source>
</evidence>
<feature type="transmembrane region" description="Helical" evidence="1">
    <location>
        <begin position="143"/>
        <end position="161"/>
    </location>
</feature>
<sequence>IPSILWARNQSRNFLVFGKQHGDIGLFDREIYLLLFSIIVCFSFYVAITYHAVYVIGKQAACVTSIMFILPLIMLFLSMATPLAVIVPAIILTPFRFILVVLFSCCSIGHSIVFLCKSAWCIQFGLEWDRDQLLHLASLFRRVFWPLSVFFILPTVLFVLIRRTHMDRDCKAAFVAHNVILGCFDVYNCLFYQLYTLLPCPVFACTGILCNERHSPRTLFTVLSFWTTVMCVPYMFVMMRMHQKMLNADSPLKLSYRSQALLMLGFTVVLASNVYGFGAWSVESAEKDNILQFRSKHRSRTYQIQLRFMLSMSIQVRNI</sequence>
<feature type="transmembrane region" description="Helical" evidence="1">
    <location>
        <begin position="68"/>
        <end position="91"/>
    </location>
</feature>
<feature type="transmembrane region" description="Helical" evidence="1">
    <location>
        <begin position="219"/>
        <end position="239"/>
    </location>
</feature>
<feature type="non-terminal residue" evidence="2">
    <location>
        <position position="1"/>
    </location>
</feature>
<dbReference type="PANTHER" id="PTHR45830">
    <property type="entry name" value="SERPENTINE RECEPTOR, CLASS I"/>
    <property type="match status" value="1"/>
</dbReference>
<evidence type="ECO:0000313" key="3">
    <source>
        <dbReference type="Proteomes" id="UP001432027"/>
    </source>
</evidence>
<dbReference type="EMBL" id="BTSX01000001">
    <property type="protein sequence ID" value="GMS77989.1"/>
    <property type="molecule type" value="Genomic_DNA"/>
</dbReference>
<keyword evidence="1" id="KW-1133">Transmembrane helix</keyword>
<proteinExistence type="predicted"/>